<evidence type="ECO:0000256" key="5">
    <source>
        <dbReference type="ARBA" id="ARBA00022519"/>
    </source>
</evidence>
<dbReference type="Pfam" id="PF03544">
    <property type="entry name" value="TonB_C"/>
    <property type="match status" value="1"/>
</dbReference>
<evidence type="ECO:0000256" key="8">
    <source>
        <dbReference type="ARBA" id="ARBA00022989"/>
    </source>
</evidence>
<evidence type="ECO:0000256" key="3">
    <source>
        <dbReference type="ARBA" id="ARBA00022448"/>
    </source>
</evidence>
<evidence type="ECO:0000256" key="9">
    <source>
        <dbReference type="ARBA" id="ARBA00023136"/>
    </source>
</evidence>
<comment type="caution">
    <text evidence="11">The sequence shown here is derived from an EMBL/GenBank/DDBJ whole genome shotgun (WGS) entry which is preliminary data.</text>
</comment>
<evidence type="ECO:0000256" key="2">
    <source>
        <dbReference type="ARBA" id="ARBA00006555"/>
    </source>
</evidence>
<dbReference type="RefSeq" id="WP_174408965.1">
    <property type="nucleotide sequence ID" value="NZ_BLVP01000005.1"/>
</dbReference>
<dbReference type="NCBIfam" id="TIGR01352">
    <property type="entry name" value="tonB_Cterm"/>
    <property type="match status" value="1"/>
</dbReference>
<name>A0A7J0BRI7_9BACT</name>
<dbReference type="GO" id="GO:0005886">
    <property type="term" value="C:plasma membrane"/>
    <property type="evidence" value="ECO:0007669"/>
    <property type="project" value="UniProtKB-SubCell"/>
</dbReference>
<accession>A0A7J0BRI7</accession>
<feature type="domain" description="TonB C-terminal" evidence="10">
    <location>
        <begin position="131"/>
        <end position="223"/>
    </location>
</feature>
<keyword evidence="3" id="KW-0813">Transport</keyword>
<dbReference type="Gene3D" id="3.30.1150.10">
    <property type="match status" value="1"/>
</dbReference>
<dbReference type="GO" id="GO:0015031">
    <property type="term" value="P:protein transport"/>
    <property type="evidence" value="ECO:0007669"/>
    <property type="project" value="UniProtKB-KW"/>
</dbReference>
<dbReference type="PROSITE" id="PS52015">
    <property type="entry name" value="TONB_CTD"/>
    <property type="match status" value="1"/>
</dbReference>
<protein>
    <recommendedName>
        <fullName evidence="10">TonB C-terminal domain-containing protein</fullName>
    </recommendedName>
</protein>
<evidence type="ECO:0000313" key="11">
    <source>
        <dbReference type="EMBL" id="GFM36278.1"/>
    </source>
</evidence>
<dbReference type="InterPro" id="IPR037682">
    <property type="entry name" value="TonB_C"/>
</dbReference>
<keyword evidence="6" id="KW-0812">Transmembrane</keyword>
<keyword evidence="9" id="KW-0472">Membrane</keyword>
<dbReference type="EMBL" id="BLVP01000005">
    <property type="protein sequence ID" value="GFM36278.1"/>
    <property type="molecule type" value="Genomic_DNA"/>
</dbReference>
<keyword evidence="7" id="KW-0653">Protein transport</keyword>
<proteinExistence type="inferred from homology"/>
<dbReference type="GO" id="GO:0055085">
    <property type="term" value="P:transmembrane transport"/>
    <property type="evidence" value="ECO:0007669"/>
    <property type="project" value="InterPro"/>
</dbReference>
<dbReference type="AlphaFoldDB" id="A0A7J0BRI7"/>
<dbReference type="SUPFAM" id="SSF74653">
    <property type="entry name" value="TolA/TonB C-terminal domain"/>
    <property type="match status" value="1"/>
</dbReference>
<keyword evidence="12" id="KW-1185">Reference proteome</keyword>
<dbReference type="InterPro" id="IPR051045">
    <property type="entry name" value="TonB-dependent_transducer"/>
</dbReference>
<keyword evidence="5" id="KW-0997">Cell inner membrane</keyword>
<organism evidence="11 12">
    <name type="scientific">Desulfovibrio psychrotolerans</name>
    <dbReference type="NCBI Taxonomy" id="415242"/>
    <lineage>
        <taxon>Bacteria</taxon>
        <taxon>Pseudomonadati</taxon>
        <taxon>Thermodesulfobacteriota</taxon>
        <taxon>Desulfovibrionia</taxon>
        <taxon>Desulfovibrionales</taxon>
        <taxon>Desulfovibrionaceae</taxon>
        <taxon>Desulfovibrio</taxon>
    </lineage>
</organism>
<keyword evidence="8" id="KW-1133">Transmembrane helix</keyword>
<comment type="similarity">
    <text evidence="2">Belongs to the TonB family.</text>
</comment>
<keyword evidence="4" id="KW-1003">Cell membrane</keyword>
<evidence type="ECO:0000256" key="1">
    <source>
        <dbReference type="ARBA" id="ARBA00004383"/>
    </source>
</evidence>
<evidence type="ECO:0000256" key="6">
    <source>
        <dbReference type="ARBA" id="ARBA00022692"/>
    </source>
</evidence>
<evidence type="ECO:0000259" key="10">
    <source>
        <dbReference type="PROSITE" id="PS52015"/>
    </source>
</evidence>
<evidence type="ECO:0000256" key="7">
    <source>
        <dbReference type="ARBA" id="ARBA00022927"/>
    </source>
</evidence>
<evidence type="ECO:0000313" key="12">
    <source>
        <dbReference type="Proteomes" id="UP000503820"/>
    </source>
</evidence>
<gene>
    <name evidence="11" type="ORF">DSM19430T_09620</name>
</gene>
<dbReference type="InterPro" id="IPR006260">
    <property type="entry name" value="TonB/TolA_C"/>
</dbReference>
<reference evidence="11 12" key="1">
    <citation type="submission" date="2020-05" db="EMBL/GenBank/DDBJ databases">
        <title>Draft genome sequence of Desulfovibrio psychrotolerans JS1T.</title>
        <authorList>
            <person name="Ueno A."/>
            <person name="Tamazawa S."/>
            <person name="Tamamura S."/>
            <person name="Murakami T."/>
            <person name="Kiyama T."/>
            <person name="Inomata H."/>
            <person name="Amano Y."/>
            <person name="Miyakawa K."/>
            <person name="Tamaki H."/>
            <person name="Naganuma T."/>
            <person name="Kaneko K."/>
        </authorList>
    </citation>
    <scope>NUCLEOTIDE SEQUENCE [LARGE SCALE GENOMIC DNA]</scope>
    <source>
        <strain evidence="11 12">JS1</strain>
    </source>
</reference>
<sequence length="223" mass="24078">MTRAARNTVSTMGGVGMTLLLFLFLVTGAVFHETPDKRLMHGAVRLSSFEETPVQDEEVYSTKDVPQVQRMEEIAAAEMSLEQPQLEMEVSSLNMDMAPEFAGSLPMSGMPSLSQAGALSAPSGGALTLGEVDEQPRALYAPSPLYPSREKAQGKEAKVLVRITLRRDGTVMEALPLGTTDDTAPFLDAAVSAVLQWRFVPCKKGGEAVQCIADQPFTFTIPR</sequence>
<dbReference type="PANTHER" id="PTHR33446">
    <property type="entry name" value="PROTEIN TONB-RELATED"/>
    <property type="match status" value="1"/>
</dbReference>
<comment type="subcellular location">
    <subcellularLocation>
        <location evidence="1">Cell inner membrane</location>
        <topology evidence="1">Single-pass membrane protein</topology>
        <orientation evidence="1">Periplasmic side</orientation>
    </subcellularLocation>
</comment>
<dbReference type="Proteomes" id="UP000503820">
    <property type="component" value="Unassembled WGS sequence"/>
</dbReference>
<evidence type="ECO:0000256" key="4">
    <source>
        <dbReference type="ARBA" id="ARBA00022475"/>
    </source>
</evidence>